<reference evidence="14" key="1">
    <citation type="submission" date="2019-08" db="EMBL/GenBank/DDBJ databases">
        <title>Reference gene set and small RNA set construction with multiple tissues from Davidia involucrata Baill.</title>
        <authorList>
            <person name="Yang H."/>
            <person name="Zhou C."/>
            <person name="Li G."/>
            <person name="Wang J."/>
            <person name="Gao P."/>
            <person name="Wang M."/>
            <person name="Wang R."/>
            <person name="Zhao Y."/>
        </authorList>
    </citation>
    <scope>NUCLEOTIDE SEQUENCE</scope>
    <source>
        <tissue evidence="14">Mixed with DoveR01_LX</tissue>
    </source>
</reference>
<dbReference type="GO" id="GO:0005737">
    <property type="term" value="C:cytoplasm"/>
    <property type="evidence" value="ECO:0007669"/>
    <property type="project" value="TreeGrafter"/>
</dbReference>
<dbReference type="InterPro" id="IPR050108">
    <property type="entry name" value="CDK"/>
</dbReference>
<protein>
    <recommendedName>
        <fullName evidence="2">cyclin-dependent kinase</fullName>
        <ecNumber evidence="2">2.7.11.22</ecNumber>
    </recommendedName>
</protein>
<comment type="catalytic activity">
    <reaction evidence="13">
        <text>L-seryl-[protein] + ATP = O-phospho-L-seryl-[protein] + ADP + H(+)</text>
        <dbReference type="Rhea" id="RHEA:17989"/>
        <dbReference type="Rhea" id="RHEA-COMP:9863"/>
        <dbReference type="Rhea" id="RHEA-COMP:11604"/>
        <dbReference type="ChEBI" id="CHEBI:15378"/>
        <dbReference type="ChEBI" id="CHEBI:29999"/>
        <dbReference type="ChEBI" id="CHEBI:30616"/>
        <dbReference type="ChEBI" id="CHEBI:83421"/>
        <dbReference type="ChEBI" id="CHEBI:456216"/>
        <dbReference type="EC" id="2.7.11.22"/>
    </reaction>
</comment>
<keyword evidence="10" id="KW-0067">ATP-binding</keyword>
<dbReference type="InterPro" id="IPR011009">
    <property type="entry name" value="Kinase-like_dom_sf"/>
</dbReference>
<keyword evidence="3" id="KW-0723">Serine/threonine-protein kinase</keyword>
<evidence type="ECO:0000256" key="10">
    <source>
        <dbReference type="ARBA" id="ARBA00022840"/>
    </source>
</evidence>
<comment type="similarity">
    <text evidence="1">Belongs to the protein kinase superfamily. CMGC Ser/Thr protein kinase family. CDC2/CDKX subfamily.</text>
</comment>
<gene>
    <name evidence="14" type="ORF">Din_042105</name>
</gene>
<evidence type="ECO:0000256" key="9">
    <source>
        <dbReference type="ARBA" id="ARBA00022777"/>
    </source>
</evidence>
<evidence type="ECO:0000256" key="7">
    <source>
        <dbReference type="ARBA" id="ARBA00022741"/>
    </source>
</evidence>
<keyword evidence="7" id="KW-0547">Nucleotide-binding</keyword>
<evidence type="ECO:0000256" key="6">
    <source>
        <dbReference type="ARBA" id="ARBA00022679"/>
    </source>
</evidence>
<dbReference type="GO" id="GO:0000307">
    <property type="term" value="C:cyclin-dependent protein kinase holoenzyme complex"/>
    <property type="evidence" value="ECO:0007669"/>
    <property type="project" value="TreeGrafter"/>
</dbReference>
<keyword evidence="6" id="KW-0808">Transferase</keyword>
<dbReference type="GO" id="GO:0005634">
    <property type="term" value="C:nucleus"/>
    <property type="evidence" value="ECO:0007669"/>
    <property type="project" value="TreeGrafter"/>
</dbReference>
<dbReference type="SUPFAM" id="SSF56112">
    <property type="entry name" value="Protein kinase-like (PK-like)"/>
    <property type="match status" value="1"/>
</dbReference>
<evidence type="ECO:0000256" key="2">
    <source>
        <dbReference type="ARBA" id="ARBA00012425"/>
    </source>
</evidence>
<keyword evidence="9" id="KW-0418">Kinase</keyword>
<dbReference type="GO" id="GO:0051445">
    <property type="term" value="P:regulation of meiotic cell cycle"/>
    <property type="evidence" value="ECO:0007669"/>
    <property type="project" value="TreeGrafter"/>
</dbReference>
<dbReference type="EC" id="2.7.11.22" evidence="2"/>
<dbReference type="GO" id="GO:0000082">
    <property type="term" value="P:G1/S transition of mitotic cell cycle"/>
    <property type="evidence" value="ECO:0007669"/>
    <property type="project" value="TreeGrafter"/>
</dbReference>
<dbReference type="GO" id="GO:0010389">
    <property type="term" value="P:regulation of G2/M transition of mitotic cell cycle"/>
    <property type="evidence" value="ECO:0007669"/>
    <property type="project" value="TreeGrafter"/>
</dbReference>
<dbReference type="GO" id="GO:0030332">
    <property type="term" value="F:cyclin binding"/>
    <property type="evidence" value="ECO:0007669"/>
    <property type="project" value="TreeGrafter"/>
</dbReference>
<comment type="catalytic activity">
    <reaction evidence="12">
        <text>L-threonyl-[protein] + ATP = O-phospho-L-threonyl-[protein] + ADP + H(+)</text>
        <dbReference type="Rhea" id="RHEA:46608"/>
        <dbReference type="Rhea" id="RHEA-COMP:11060"/>
        <dbReference type="Rhea" id="RHEA-COMP:11605"/>
        <dbReference type="ChEBI" id="CHEBI:15378"/>
        <dbReference type="ChEBI" id="CHEBI:30013"/>
        <dbReference type="ChEBI" id="CHEBI:30616"/>
        <dbReference type="ChEBI" id="CHEBI:61977"/>
        <dbReference type="ChEBI" id="CHEBI:456216"/>
        <dbReference type="EC" id="2.7.11.22"/>
    </reaction>
</comment>
<dbReference type="GO" id="GO:0010468">
    <property type="term" value="P:regulation of gene expression"/>
    <property type="evidence" value="ECO:0007669"/>
    <property type="project" value="TreeGrafter"/>
</dbReference>
<dbReference type="GO" id="GO:0005524">
    <property type="term" value="F:ATP binding"/>
    <property type="evidence" value="ECO:0007669"/>
    <property type="project" value="UniProtKB-KW"/>
</dbReference>
<proteinExistence type="inferred from homology"/>
<evidence type="ECO:0000256" key="3">
    <source>
        <dbReference type="ARBA" id="ARBA00022527"/>
    </source>
</evidence>
<dbReference type="GO" id="GO:0051301">
    <property type="term" value="P:cell division"/>
    <property type="evidence" value="ECO:0007669"/>
    <property type="project" value="UniProtKB-KW"/>
</dbReference>
<evidence type="ECO:0000256" key="8">
    <source>
        <dbReference type="ARBA" id="ARBA00022776"/>
    </source>
</evidence>
<keyword evidence="5" id="KW-0132">Cell division</keyword>
<dbReference type="GO" id="GO:0007165">
    <property type="term" value="P:signal transduction"/>
    <property type="evidence" value="ECO:0007669"/>
    <property type="project" value="TreeGrafter"/>
</dbReference>
<accession>A0A5B7BW73</accession>
<organism evidence="14">
    <name type="scientific">Davidia involucrata</name>
    <name type="common">Dove tree</name>
    <dbReference type="NCBI Taxonomy" id="16924"/>
    <lineage>
        <taxon>Eukaryota</taxon>
        <taxon>Viridiplantae</taxon>
        <taxon>Streptophyta</taxon>
        <taxon>Embryophyta</taxon>
        <taxon>Tracheophyta</taxon>
        <taxon>Spermatophyta</taxon>
        <taxon>Magnoliopsida</taxon>
        <taxon>eudicotyledons</taxon>
        <taxon>Gunneridae</taxon>
        <taxon>Pentapetalae</taxon>
        <taxon>asterids</taxon>
        <taxon>Cornales</taxon>
        <taxon>Nyssaceae</taxon>
        <taxon>Davidia</taxon>
    </lineage>
</organism>
<sequence length="101" mass="11131">MVIQRPLFSEYSDVHNLSKIFRIMGTPTEETWPGVTTSCPLVTCYSKIDPKGLTVVVPDLETLEPAGIDLLSKMLCMNPSGRITAHDALKHAYLDNVGLEV</sequence>
<evidence type="ECO:0000256" key="11">
    <source>
        <dbReference type="ARBA" id="ARBA00023306"/>
    </source>
</evidence>
<evidence type="ECO:0000256" key="1">
    <source>
        <dbReference type="ARBA" id="ARBA00006485"/>
    </source>
</evidence>
<evidence type="ECO:0000256" key="5">
    <source>
        <dbReference type="ARBA" id="ARBA00022618"/>
    </source>
</evidence>
<dbReference type="PANTHER" id="PTHR24056">
    <property type="entry name" value="CELL DIVISION PROTEIN KINASE"/>
    <property type="match status" value="1"/>
</dbReference>
<dbReference type="AlphaFoldDB" id="A0A5B7BW73"/>
<dbReference type="GO" id="GO:0004693">
    <property type="term" value="F:cyclin-dependent protein serine/threonine kinase activity"/>
    <property type="evidence" value="ECO:0007669"/>
    <property type="project" value="UniProtKB-EC"/>
</dbReference>
<dbReference type="PANTHER" id="PTHR24056:SF548">
    <property type="entry name" value="CYCLIN-DEPENDENT KINASE A-1"/>
    <property type="match status" value="1"/>
</dbReference>
<evidence type="ECO:0000313" key="14">
    <source>
        <dbReference type="EMBL" id="MPA72664.1"/>
    </source>
</evidence>
<evidence type="ECO:0000256" key="4">
    <source>
        <dbReference type="ARBA" id="ARBA00022553"/>
    </source>
</evidence>
<evidence type="ECO:0000256" key="12">
    <source>
        <dbReference type="ARBA" id="ARBA00047811"/>
    </source>
</evidence>
<name>A0A5B7BW73_DAVIN</name>
<dbReference type="Gene3D" id="1.10.510.10">
    <property type="entry name" value="Transferase(Phosphotransferase) domain 1"/>
    <property type="match status" value="1"/>
</dbReference>
<keyword evidence="11" id="KW-0131">Cell cycle</keyword>
<keyword evidence="4" id="KW-0597">Phosphoprotein</keyword>
<dbReference type="EMBL" id="GHES01042105">
    <property type="protein sequence ID" value="MPA72664.1"/>
    <property type="molecule type" value="Transcribed_RNA"/>
</dbReference>
<keyword evidence="8" id="KW-0498">Mitosis</keyword>
<evidence type="ECO:0000256" key="13">
    <source>
        <dbReference type="ARBA" id="ARBA00048367"/>
    </source>
</evidence>